<dbReference type="AlphaFoldDB" id="A0AAV7YWN8"/>
<organism evidence="4 5">
    <name type="scientific">Anaeramoeba flamelloides</name>
    <dbReference type="NCBI Taxonomy" id="1746091"/>
    <lineage>
        <taxon>Eukaryota</taxon>
        <taxon>Metamonada</taxon>
        <taxon>Anaeramoebidae</taxon>
        <taxon>Anaeramoeba</taxon>
    </lineage>
</organism>
<feature type="compositionally biased region" description="Basic residues" evidence="2">
    <location>
        <begin position="201"/>
        <end position="242"/>
    </location>
</feature>
<dbReference type="PROSITE" id="PS50238">
    <property type="entry name" value="RHOGAP"/>
    <property type="match status" value="1"/>
</dbReference>
<dbReference type="GO" id="GO:0007165">
    <property type="term" value="P:signal transduction"/>
    <property type="evidence" value="ECO:0007669"/>
    <property type="project" value="InterPro"/>
</dbReference>
<dbReference type="InterPro" id="IPR008936">
    <property type="entry name" value="Rho_GTPase_activation_prot"/>
</dbReference>
<evidence type="ECO:0000313" key="5">
    <source>
        <dbReference type="Proteomes" id="UP001146793"/>
    </source>
</evidence>
<keyword evidence="1" id="KW-0175">Coiled coil</keyword>
<evidence type="ECO:0000256" key="2">
    <source>
        <dbReference type="SAM" id="MobiDB-lite"/>
    </source>
</evidence>
<dbReference type="EMBL" id="JANTQA010000047">
    <property type="protein sequence ID" value="KAJ3432138.1"/>
    <property type="molecule type" value="Genomic_DNA"/>
</dbReference>
<feature type="coiled-coil region" evidence="1">
    <location>
        <begin position="475"/>
        <end position="615"/>
    </location>
</feature>
<feature type="compositionally biased region" description="Low complexity" evidence="2">
    <location>
        <begin position="243"/>
        <end position="327"/>
    </location>
</feature>
<feature type="domain" description="Rho-GAP" evidence="3">
    <location>
        <begin position="6"/>
        <end position="181"/>
    </location>
</feature>
<dbReference type="Proteomes" id="UP001146793">
    <property type="component" value="Unassembled WGS sequence"/>
</dbReference>
<protein>
    <submittedName>
        <fullName evidence="4">Formin homology 2 domain containing isoform i</fullName>
    </submittedName>
</protein>
<dbReference type="Gene3D" id="1.10.555.10">
    <property type="entry name" value="Rho GTPase activation protein"/>
    <property type="match status" value="1"/>
</dbReference>
<evidence type="ECO:0000313" key="4">
    <source>
        <dbReference type="EMBL" id="KAJ3432138.1"/>
    </source>
</evidence>
<accession>A0AAV7YWN8</accession>
<feature type="compositionally biased region" description="Polar residues" evidence="2">
    <location>
        <begin position="380"/>
        <end position="389"/>
    </location>
</feature>
<feature type="region of interest" description="Disordered" evidence="2">
    <location>
        <begin position="201"/>
        <end position="464"/>
    </location>
</feature>
<gene>
    <name evidence="4" type="ORF">M0812_21069</name>
</gene>
<feature type="compositionally biased region" description="Basic residues" evidence="2">
    <location>
        <begin position="331"/>
        <end position="360"/>
    </location>
</feature>
<dbReference type="SUPFAM" id="SSF48350">
    <property type="entry name" value="GTPase activation domain, GAP"/>
    <property type="match status" value="1"/>
</dbReference>
<sequence length="626" mass="73250">MSGRKKTLTRVSSKLDLVQTSEILESCLAYLGKLTHKTHYLFTQKTQAKTLISLKNKVNQGKNLHLDRVGSKIISDFILYYFVELREPFIPNEKVKNFLKINNQTKKEEVKRFIKTLPESNQKLFLATIKFCFKMVTSSKFSLRKISKLFAPLFIDPKNKSVGKSKLKILKKLIDFYPFLCDSQEAFDKEMEELNLYRKNLKKKTKKKTPKKKTKTKKTNRKDKKKDKKKDRRKKKRTKKHSSYSSSHSYSSSSSYSRSRSRSSSYSSSSYTGSSTDLKSSSSSYSSSSSSSYSSSSSSYSGSRSRSSSYSSSTSYSSSSSSSSSYSDPRKSKKPKNSKTNKRRSKKSRKPKKTNKKTTKNKYSSPQTNKKKLRSRRNTHYNGNYQRSHSVLYKKPERRSSLNIKSTHKDRFKETAIRTSSLDKKSTLRRRQSFNNRSSNSKTKTKTKTKPKRSSSLQTEQKQKKITNLITSNSIRSEEATKQEIEEAIEILTKKIEKMNKVCKNRRNEFFQEKKTLNTEFDNKRTLQKELIDKIEQLELQDTSLIRKIKNSKKKKKQLHSSIKETSKYLTEKKSNYIEKEKESNEIEKEMNDKKEQYSKEYDIYEKIIANFERKYDWQKIIYKTN</sequence>
<reference evidence="4" key="1">
    <citation type="submission" date="2022-08" db="EMBL/GenBank/DDBJ databases">
        <title>Novel sulphate-reducing endosymbionts in the free-living metamonad Anaeramoeba.</title>
        <authorList>
            <person name="Jerlstrom-Hultqvist J."/>
            <person name="Cepicka I."/>
            <person name="Gallot-Lavallee L."/>
            <person name="Salas-Leiva D."/>
            <person name="Curtis B.A."/>
            <person name="Zahonova K."/>
            <person name="Pipaliya S."/>
            <person name="Dacks J."/>
            <person name="Roger A.J."/>
        </authorList>
    </citation>
    <scope>NUCLEOTIDE SEQUENCE</scope>
    <source>
        <strain evidence="4">Busselton2</strain>
    </source>
</reference>
<proteinExistence type="predicted"/>
<feature type="compositionally biased region" description="Low complexity" evidence="2">
    <location>
        <begin position="433"/>
        <end position="442"/>
    </location>
</feature>
<dbReference type="SMART" id="SM00324">
    <property type="entry name" value="RhoGAP"/>
    <property type="match status" value="1"/>
</dbReference>
<comment type="caution">
    <text evidence="4">The sequence shown here is derived from an EMBL/GenBank/DDBJ whole genome shotgun (WGS) entry which is preliminary data.</text>
</comment>
<name>A0AAV7YWN8_9EUKA</name>
<evidence type="ECO:0000259" key="3">
    <source>
        <dbReference type="PROSITE" id="PS50238"/>
    </source>
</evidence>
<dbReference type="InterPro" id="IPR000198">
    <property type="entry name" value="RhoGAP_dom"/>
</dbReference>
<dbReference type="Pfam" id="PF00620">
    <property type="entry name" value="RhoGAP"/>
    <property type="match status" value="1"/>
</dbReference>
<feature type="compositionally biased region" description="Basic residues" evidence="2">
    <location>
        <begin position="443"/>
        <end position="453"/>
    </location>
</feature>
<evidence type="ECO:0000256" key="1">
    <source>
        <dbReference type="SAM" id="Coils"/>
    </source>
</evidence>
<feature type="compositionally biased region" description="Basic and acidic residues" evidence="2">
    <location>
        <begin position="407"/>
        <end position="426"/>
    </location>
</feature>
<feature type="compositionally biased region" description="Basic residues" evidence="2">
    <location>
        <begin position="369"/>
        <end position="379"/>
    </location>
</feature>